<dbReference type="Proteomes" id="UP000234335">
    <property type="component" value="Unassembled WGS sequence"/>
</dbReference>
<evidence type="ECO:0000259" key="1">
    <source>
        <dbReference type="Pfam" id="PF01408"/>
    </source>
</evidence>
<dbReference type="PANTHER" id="PTHR43377:SF1">
    <property type="entry name" value="BILIVERDIN REDUCTASE A"/>
    <property type="match status" value="1"/>
</dbReference>
<dbReference type="InterPro" id="IPR010091">
    <property type="entry name" value="Thiazolinyl_imide_reductase"/>
</dbReference>
<dbReference type="GO" id="GO:0000166">
    <property type="term" value="F:nucleotide binding"/>
    <property type="evidence" value="ECO:0007669"/>
    <property type="project" value="InterPro"/>
</dbReference>
<feature type="domain" description="Gfo/Idh/MocA-like oxidoreductase N-terminal" evidence="1">
    <location>
        <begin position="3"/>
        <end position="119"/>
    </location>
</feature>
<proteinExistence type="predicted"/>
<evidence type="ECO:0000259" key="2">
    <source>
        <dbReference type="Pfam" id="PF21390"/>
    </source>
</evidence>
<dbReference type="InterPro" id="IPR000683">
    <property type="entry name" value="Gfo/Idh/MocA-like_OxRdtase_N"/>
</dbReference>
<comment type="caution">
    <text evidence="3">The sequence shown here is derived from an EMBL/GenBank/DDBJ whole genome shotgun (WGS) entry which is preliminary data.</text>
</comment>
<dbReference type="Pfam" id="PF01408">
    <property type="entry name" value="GFO_IDH_MocA"/>
    <property type="match status" value="1"/>
</dbReference>
<dbReference type="EMBL" id="PKGS01000005">
    <property type="protein sequence ID" value="PKZ15750.1"/>
    <property type="molecule type" value="Genomic_DNA"/>
</dbReference>
<accession>A0A2I1M6I1</accession>
<keyword evidence="4" id="KW-1185">Reference proteome</keyword>
<evidence type="ECO:0000313" key="4">
    <source>
        <dbReference type="Proteomes" id="UP000234335"/>
    </source>
</evidence>
<dbReference type="AlphaFoldDB" id="A0A2I1M6I1"/>
<sequence>MRLKVIVCGTTFGQSYMRAISMSDSLELVGIYAKGSKRSMDCSKIYNVPLFSDLDTIPDSVDIAFVIIKSGVLGGEGTEISKHLLKKGINVMQEHPINHSEISECFKIARENNVFYKVGNLYPYLENVQIFCNASRYLSSHDAFQYGSVMSSSQGLYGLSSILIKSLNNPRSYMINKSETVQRYPFSNIRISNGQSDVFLQIHNEISDKDGNNHMHLLHRIIYFFNSGRLELNDTFGSVIWRSRMNVSDASAYRNENNRSDTSSLMECILADENEETYSGLLEKKFPSSIKMQIDNFIEEIRNKNMNGIELQRELLISKKWSDITHEISFPRLTKFHENYNDYTRGLKALRNTNEKC</sequence>
<evidence type="ECO:0000313" key="3">
    <source>
        <dbReference type="EMBL" id="PKZ15750.1"/>
    </source>
</evidence>
<organism evidence="3 4">
    <name type="scientific">Anaerococcus octavius</name>
    <dbReference type="NCBI Taxonomy" id="54007"/>
    <lineage>
        <taxon>Bacteria</taxon>
        <taxon>Bacillati</taxon>
        <taxon>Bacillota</taxon>
        <taxon>Tissierellia</taxon>
        <taxon>Tissierellales</taxon>
        <taxon>Peptoniphilaceae</taxon>
        <taxon>Anaerococcus</taxon>
    </lineage>
</organism>
<dbReference type="RefSeq" id="WP_101540571.1">
    <property type="nucleotide sequence ID" value="NZ_PKGS01000005.1"/>
</dbReference>
<dbReference type="Pfam" id="PF21390">
    <property type="entry name" value="Irp3-like_C"/>
    <property type="match status" value="1"/>
</dbReference>
<dbReference type="PANTHER" id="PTHR43377">
    <property type="entry name" value="BILIVERDIN REDUCTASE A"/>
    <property type="match status" value="1"/>
</dbReference>
<dbReference type="InterPro" id="IPR051450">
    <property type="entry name" value="Gfo/Idh/MocA_Oxidoreductases"/>
</dbReference>
<dbReference type="SUPFAM" id="SSF51735">
    <property type="entry name" value="NAD(P)-binding Rossmann-fold domains"/>
    <property type="match status" value="1"/>
</dbReference>
<reference evidence="3 4" key="1">
    <citation type="submission" date="2017-12" db="EMBL/GenBank/DDBJ databases">
        <title>Phylogenetic diversity of female urinary microbiome.</title>
        <authorList>
            <person name="Thomas-White K."/>
            <person name="Wolfe A.J."/>
        </authorList>
    </citation>
    <scope>NUCLEOTIDE SEQUENCE [LARGE SCALE GENOMIC DNA]</scope>
    <source>
        <strain evidence="3 4">UMB0119</strain>
    </source>
</reference>
<dbReference type="InterPro" id="IPR048655">
    <property type="entry name" value="Irp3-like_C"/>
</dbReference>
<gene>
    <name evidence="3" type="ORF">CYJ34_06935</name>
</gene>
<dbReference type="Gene3D" id="3.40.50.720">
    <property type="entry name" value="NAD(P)-binding Rossmann-like Domain"/>
    <property type="match status" value="1"/>
</dbReference>
<dbReference type="InterPro" id="IPR036291">
    <property type="entry name" value="NAD(P)-bd_dom_sf"/>
</dbReference>
<name>A0A2I1M6I1_9FIRM</name>
<feature type="domain" description="Thiazolinyl imine reductase-like C-terminal" evidence="2">
    <location>
        <begin position="146"/>
        <end position="241"/>
    </location>
</feature>
<protein>
    <submittedName>
        <fullName evidence="3">Oxidoreductase</fullName>
    </submittedName>
</protein>
<dbReference type="NCBIfam" id="TIGR01761">
    <property type="entry name" value="thiaz-red"/>
    <property type="match status" value="1"/>
</dbReference>